<protein>
    <submittedName>
        <fullName evidence="3">Peptidylprolyl isomerase</fullName>
    </submittedName>
</protein>
<dbReference type="PROSITE" id="PS51257">
    <property type="entry name" value="PROKAR_LIPOPROTEIN"/>
    <property type="match status" value="1"/>
</dbReference>
<dbReference type="AlphaFoldDB" id="A0A9D1MKC8"/>
<evidence type="ECO:0000256" key="1">
    <source>
        <dbReference type="SAM" id="SignalP"/>
    </source>
</evidence>
<feature type="chain" id="PRO_5039630842" evidence="1">
    <location>
        <begin position="25"/>
        <end position="314"/>
    </location>
</feature>
<feature type="domain" description="PPIase cyclophilin-type" evidence="2">
    <location>
        <begin position="49"/>
        <end position="200"/>
    </location>
</feature>
<evidence type="ECO:0000259" key="2">
    <source>
        <dbReference type="Pfam" id="PF00160"/>
    </source>
</evidence>
<dbReference type="SUPFAM" id="SSF50891">
    <property type="entry name" value="Cyclophilin-like"/>
    <property type="match status" value="1"/>
</dbReference>
<dbReference type="Pfam" id="PF00160">
    <property type="entry name" value="Pro_isomerase"/>
    <property type="match status" value="1"/>
</dbReference>
<gene>
    <name evidence="3" type="ORF">IAB69_03110</name>
</gene>
<comment type="caution">
    <text evidence="3">The sequence shown here is derived from an EMBL/GenBank/DDBJ whole genome shotgun (WGS) entry which is preliminary data.</text>
</comment>
<dbReference type="GO" id="GO:0003755">
    <property type="term" value="F:peptidyl-prolyl cis-trans isomerase activity"/>
    <property type="evidence" value="ECO:0007669"/>
    <property type="project" value="InterPro"/>
</dbReference>
<sequence length="314" mass="34857">MSFKKFRRAICGVALAAAVGTAAALSGCTIETSHPGAEVTIQFNGETYVLEYTLYRNMYPQTVRHFMELAEAGFYDNTIIHDYTSNDWYGGGYAYGEEYSTYYADNAMDDYLNDEAYYKEDDYMSLFNGGKLTPTVYTGYALDDEGNLIADEATAYPTLIGEFSDNDHTVENGQRGAEFGALKMYYTDKVINNIAEAHVFVKTGSGQLLEHDYADNCATSLFALQVSSGTSLTNSKYATFAYLADEQSEDVLNDLLDAIETYIDDEYNGTEADFVTDVGAEVDRYEEIAEQATSVSYSVTSMPIIIKTVKITKY</sequence>
<dbReference type="Proteomes" id="UP000824110">
    <property type="component" value="Unassembled WGS sequence"/>
</dbReference>
<evidence type="ECO:0000313" key="4">
    <source>
        <dbReference type="Proteomes" id="UP000824110"/>
    </source>
</evidence>
<reference evidence="3" key="1">
    <citation type="submission" date="2020-10" db="EMBL/GenBank/DDBJ databases">
        <authorList>
            <person name="Gilroy R."/>
        </authorList>
    </citation>
    <scope>NUCLEOTIDE SEQUENCE</scope>
    <source>
        <strain evidence="3">CHK195-12923</strain>
    </source>
</reference>
<accession>A0A9D1MKC8</accession>
<proteinExistence type="predicted"/>
<reference evidence="3" key="2">
    <citation type="journal article" date="2021" name="PeerJ">
        <title>Extensive microbial diversity within the chicken gut microbiome revealed by metagenomics and culture.</title>
        <authorList>
            <person name="Gilroy R."/>
            <person name="Ravi A."/>
            <person name="Getino M."/>
            <person name="Pursley I."/>
            <person name="Horton D.L."/>
            <person name="Alikhan N.F."/>
            <person name="Baker D."/>
            <person name="Gharbi K."/>
            <person name="Hall N."/>
            <person name="Watson M."/>
            <person name="Adriaenssens E.M."/>
            <person name="Foster-Nyarko E."/>
            <person name="Jarju S."/>
            <person name="Secka A."/>
            <person name="Antonio M."/>
            <person name="Oren A."/>
            <person name="Chaudhuri R.R."/>
            <person name="La Ragione R."/>
            <person name="Hildebrand F."/>
            <person name="Pallen M.J."/>
        </authorList>
    </citation>
    <scope>NUCLEOTIDE SEQUENCE</scope>
    <source>
        <strain evidence="3">CHK195-12923</strain>
    </source>
</reference>
<dbReference type="InterPro" id="IPR029000">
    <property type="entry name" value="Cyclophilin-like_dom_sf"/>
</dbReference>
<keyword evidence="3" id="KW-0413">Isomerase</keyword>
<organism evidence="3 4">
    <name type="scientific">Candidatus Coproplasma excrementigallinarum</name>
    <dbReference type="NCBI Taxonomy" id="2840747"/>
    <lineage>
        <taxon>Bacteria</taxon>
        <taxon>Bacillati</taxon>
        <taxon>Bacillota</taxon>
        <taxon>Clostridia</taxon>
        <taxon>Eubacteriales</taxon>
        <taxon>Candidatus Coproplasma</taxon>
    </lineage>
</organism>
<keyword evidence="1" id="KW-0732">Signal</keyword>
<dbReference type="EMBL" id="DVNE01000028">
    <property type="protein sequence ID" value="HIU61619.1"/>
    <property type="molecule type" value="Genomic_DNA"/>
</dbReference>
<dbReference type="Gene3D" id="2.40.100.10">
    <property type="entry name" value="Cyclophilin-like"/>
    <property type="match status" value="1"/>
</dbReference>
<feature type="signal peptide" evidence="1">
    <location>
        <begin position="1"/>
        <end position="24"/>
    </location>
</feature>
<name>A0A9D1MKC8_9FIRM</name>
<evidence type="ECO:0000313" key="3">
    <source>
        <dbReference type="EMBL" id="HIU61619.1"/>
    </source>
</evidence>
<dbReference type="InterPro" id="IPR002130">
    <property type="entry name" value="Cyclophilin-type_PPIase_dom"/>
</dbReference>